<dbReference type="Proteomes" id="UP000251314">
    <property type="component" value="Unassembled WGS sequence"/>
</dbReference>
<keyword evidence="2" id="KW-1133">Transmembrane helix</keyword>
<dbReference type="Proteomes" id="UP000697107">
    <property type="component" value="Unassembled WGS sequence"/>
</dbReference>
<dbReference type="OrthoDB" id="67549at2759"/>
<dbReference type="EMBL" id="RCMK01000011">
    <property type="protein sequence ID" value="KAG2954626.1"/>
    <property type="molecule type" value="Genomic_DNA"/>
</dbReference>
<feature type="chain" id="PRO_5040068048" evidence="3">
    <location>
        <begin position="25"/>
        <end position="347"/>
    </location>
</feature>
<dbReference type="EMBL" id="RCMI01000035">
    <property type="protein sequence ID" value="KAG2940643.1"/>
    <property type="molecule type" value="Genomic_DNA"/>
</dbReference>
<feature type="transmembrane region" description="Helical" evidence="2">
    <location>
        <begin position="244"/>
        <end position="265"/>
    </location>
</feature>
<reference evidence="9 10" key="1">
    <citation type="submission" date="2018-01" db="EMBL/GenBank/DDBJ databases">
        <title>Draft genome of the strawberry crown rot pathogen Phytophthora cactorum.</title>
        <authorList>
            <person name="Armitage A.D."/>
            <person name="Lysoe E."/>
            <person name="Nellist C.F."/>
            <person name="Harrison R.J."/>
            <person name="Brurberg M.B."/>
        </authorList>
    </citation>
    <scope>NUCLEOTIDE SEQUENCE [LARGE SCALE GENOMIC DNA]</scope>
    <source>
        <strain evidence="9 10">10300</strain>
    </source>
</reference>
<sequence length="347" mass="37066">MNRPTVVLTLYLVVSVFVLDVIQANLAASSSSECCNTCIGKTSAVPYSYDPVVFTECTKVTGGVCCFDCGSLGDPTYGDSVSYGDDGVTAVVKAGSYISFTWSGVENVTYVSLKTGQKKTVTPSSSDTAAEKKSDTFLICAKAAGTIYFRGWGSDSCREASPEHVVTVEAGDSSDNTCNANDVQVPTTAPSSGSKSSGSSSIEADETVDSCNDQRASVQVVDGVRTCVCVSDWTNPPECDRWPVWKWLVTIGGALATLFSIALSVRAFVQSKKKKQEEEENYQMNLATKKHEEDYKENLAPMGTKSDVGPLDLTPESGYHGAAMTPSKEVQRTPGGTRKPDERLFSL</sequence>
<evidence type="ECO:0000313" key="9">
    <source>
        <dbReference type="EMBL" id="RAW42783.1"/>
    </source>
</evidence>
<organism evidence="9 10">
    <name type="scientific">Phytophthora cactorum</name>
    <dbReference type="NCBI Taxonomy" id="29920"/>
    <lineage>
        <taxon>Eukaryota</taxon>
        <taxon>Sar</taxon>
        <taxon>Stramenopiles</taxon>
        <taxon>Oomycota</taxon>
        <taxon>Peronosporomycetes</taxon>
        <taxon>Peronosporales</taxon>
        <taxon>Peronosporaceae</taxon>
        <taxon>Phytophthora</taxon>
    </lineage>
</organism>
<evidence type="ECO:0000256" key="1">
    <source>
        <dbReference type="SAM" id="MobiDB-lite"/>
    </source>
</evidence>
<dbReference type="EMBL" id="RCMV01000034">
    <property type="protein sequence ID" value="KAG3227455.1"/>
    <property type="molecule type" value="Genomic_DNA"/>
</dbReference>
<dbReference type="EMBL" id="RCMG01000013">
    <property type="protein sequence ID" value="KAG2868279.1"/>
    <property type="molecule type" value="Genomic_DNA"/>
</dbReference>
<evidence type="ECO:0000256" key="2">
    <source>
        <dbReference type="SAM" id="Phobius"/>
    </source>
</evidence>
<feature type="region of interest" description="Disordered" evidence="1">
    <location>
        <begin position="169"/>
        <end position="208"/>
    </location>
</feature>
<accession>A0A329SZY4</accession>
<feature type="signal peptide" evidence="3">
    <location>
        <begin position="1"/>
        <end position="24"/>
    </location>
</feature>
<evidence type="ECO:0000313" key="6">
    <source>
        <dbReference type="EMBL" id="KAG2954626.1"/>
    </source>
</evidence>
<dbReference type="EMBL" id="MJFZ01000011">
    <property type="protein sequence ID" value="RAW42783.1"/>
    <property type="molecule type" value="Genomic_DNA"/>
</dbReference>
<keyword evidence="10" id="KW-1185">Reference proteome</keyword>
<feature type="compositionally biased region" description="Low complexity" evidence="1">
    <location>
        <begin position="191"/>
        <end position="201"/>
    </location>
</feature>
<dbReference type="AlphaFoldDB" id="A0A329SZY4"/>
<evidence type="ECO:0000313" key="10">
    <source>
        <dbReference type="Proteomes" id="UP000251314"/>
    </source>
</evidence>
<keyword evidence="2" id="KW-0812">Transmembrane</keyword>
<reference evidence="4" key="2">
    <citation type="submission" date="2018-10" db="EMBL/GenBank/DDBJ databases">
        <title>Effector identification in a new, highly contiguous assembly of the strawberry crown rot pathogen Phytophthora cactorum.</title>
        <authorList>
            <person name="Armitage A.D."/>
            <person name="Nellist C.F."/>
            <person name="Bates H."/>
            <person name="Vickerstaff R.J."/>
            <person name="Harrison R.J."/>
        </authorList>
    </citation>
    <scope>NUCLEOTIDE SEQUENCE</scope>
    <source>
        <strain evidence="4">15-7</strain>
        <strain evidence="5">4032</strain>
        <strain evidence="6">4040</strain>
        <strain evidence="7">P415</strain>
        <strain evidence="8">P421</strain>
    </source>
</reference>
<feature type="compositionally biased region" description="Basic and acidic residues" evidence="1">
    <location>
        <begin position="338"/>
        <end position="347"/>
    </location>
</feature>
<comment type="caution">
    <text evidence="9">The sequence shown here is derived from an EMBL/GenBank/DDBJ whole genome shotgun (WGS) entry which is preliminary data.</text>
</comment>
<evidence type="ECO:0000313" key="4">
    <source>
        <dbReference type="EMBL" id="KAG2868279.1"/>
    </source>
</evidence>
<gene>
    <name evidence="9" type="ORF">PC110_g1025</name>
    <name evidence="4" type="ORF">PC113_g1236</name>
    <name evidence="5" type="ORF">PC115_g2424</name>
    <name evidence="6" type="ORF">PC117_g1052</name>
    <name evidence="7" type="ORF">PC118_g6250</name>
    <name evidence="8" type="ORF">PC129_g1983</name>
</gene>
<dbReference type="Proteomes" id="UP000774804">
    <property type="component" value="Unassembled WGS sequence"/>
</dbReference>
<evidence type="ECO:0000313" key="8">
    <source>
        <dbReference type="EMBL" id="KAG3227455.1"/>
    </source>
</evidence>
<evidence type="ECO:0000256" key="3">
    <source>
        <dbReference type="SAM" id="SignalP"/>
    </source>
</evidence>
<dbReference type="VEuPathDB" id="FungiDB:PC110_g1025"/>
<dbReference type="Proteomes" id="UP000736787">
    <property type="component" value="Unassembled WGS sequence"/>
</dbReference>
<name>A0A329SZY4_9STRA</name>
<dbReference type="Proteomes" id="UP000760860">
    <property type="component" value="Unassembled WGS sequence"/>
</dbReference>
<evidence type="ECO:0000313" key="5">
    <source>
        <dbReference type="EMBL" id="KAG2940643.1"/>
    </source>
</evidence>
<feature type="compositionally biased region" description="Polar residues" evidence="1">
    <location>
        <begin position="173"/>
        <end position="190"/>
    </location>
</feature>
<keyword evidence="2" id="KW-0472">Membrane</keyword>
<protein>
    <submittedName>
        <fullName evidence="9">Uncharacterized protein</fullName>
    </submittedName>
</protein>
<keyword evidence="3" id="KW-0732">Signal</keyword>
<dbReference type="EMBL" id="RCML01000137">
    <property type="protein sequence ID" value="KAG2989273.1"/>
    <property type="molecule type" value="Genomic_DNA"/>
</dbReference>
<feature type="region of interest" description="Disordered" evidence="1">
    <location>
        <begin position="299"/>
        <end position="347"/>
    </location>
</feature>
<dbReference type="Proteomes" id="UP000735874">
    <property type="component" value="Unassembled WGS sequence"/>
</dbReference>
<evidence type="ECO:0000313" key="7">
    <source>
        <dbReference type="EMBL" id="KAG2989273.1"/>
    </source>
</evidence>
<proteinExistence type="predicted"/>